<dbReference type="AlphaFoldDB" id="A0A1X6NVG7"/>
<accession>A0A1X6NVG7</accession>
<keyword evidence="1" id="KW-0347">Helicase</keyword>
<dbReference type="Gene3D" id="3.40.50.300">
    <property type="entry name" value="P-loop containing nucleotide triphosphate hydrolases"/>
    <property type="match status" value="1"/>
</dbReference>
<dbReference type="GO" id="GO:0006281">
    <property type="term" value="P:DNA repair"/>
    <property type="evidence" value="ECO:0007669"/>
    <property type="project" value="UniProtKB-KW"/>
</dbReference>
<dbReference type="InterPro" id="IPR010285">
    <property type="entry name" value="DNA_helicase_pif1-like_DEAD"/>
</dbReference>
<comment type="cofactor">
    <cofactor evidence="1">
        <name>Mg(2+)</name>
        <dbReference type="ChEBI" id="CHEBI:18420"/>
    </cofactor>
</comment>
<feature type="domain" description="DNA helicase Pif1-like DEAD-box helicase" evidence="2">
    <location>
        <begin position="22"/>
        <end position="158"/>
    </location>
</feature>
<evidence type="ECO:0000313" key="3">
    <source>
        <dbReference type="EMBL" id="OSX72582.1"/>
    </source>
</evidence>
<dbReference type="Pfam" id="PF05970">
    <property type="entry name" value="PIF1"/>
    <property type="match status" value="1"/>
</dbReference>
<dbReference type="Proteomes" id="UP000218209">
    <property type="component" value="Unassembled WGS sequence"/>
</dbReference>
<comment type="similarity">
    <text evidence="1">Belongs to the helicase family.</text>
</comment>
<gene>
    <name evidence="3" type="ORF">BU14_0422s0013</name>
</gene>
<keyword evidence="1" id="KW-0547">Nucleotide-binding</keyword>
<dbReference type="GO" id="GO:0043139">
    <property type="term" value="F:5'-3' DNA helicase activity"/>
    <property type="evidence" value="ECO:0007669"/>
    <property type="project" value="UniProtKB-EC"/>
</dbReference>
<keyword evidence="1" id="KW-0233">DNA recombination</keyword>
<reference evidence="3 4" key="1">
    <citation type="submission" date="2017-03" db="EMBL/GenBank/DDBJ databases">
        <title>WGS assembly of Porphyra umbilicalis.</title>
        <authorList>
            <person name="Brawley S.H."/>
            <person name="Blouin N.A."/>
            <person name="Ficko-Blean E."/>
            <person name="Wheeler G.L."/>
            <person name="Lohr M."/>
            <person name="Goodson H.V."/>
            <person name="Jenkins J.W."/>
            <person name="Blaby-Haas C.E."/>
            <person name="Helliwell K.E."/>
            <person name="Chan C."/>
            <person name="Marriage T."/>
            <person name="Bhattacharya D."/>
            <person name="Klein A.S."/>
            <person name="Badis Y."/>
            <person name="Brodie J."/>
            <person name="Cao Y."/>
            <person name="Collen J."/>
            <person name="Dittami S.M."/>
            <person name="Gachon C.M."/>
            <person name="Green B.R."/>
            <person name="Karpowicz S."/>
            <person name="Kim J.W."/>
            <person name="Kudahl U."/>
            <person name="Lin S."/>
            <person name="Michel G."/>
            <person name="Mittag M."/>
            <person name="Olson B.J."/>
            <person name="Pangilinan J."/>
            <person name="Peng Y."/>
            <person name="Qiu H."/>
            <person name="Shu S."/>
            <person name="Singer J.T."/>
            <person name="Smith A.G."/>
            <person name="Sprecher B.N."/>
            <person name="Wagner V."/>
            <person name="Wang W."/>
            <person name="Wang Z.-Y."/>
            <person name="Yan J."/>
            <person name="Yarish C."/>
            <person name="Zoeuner-Riek S."/>
            <person name="Zhuang Y."/>
            <person name="Zou Y."/>
            <person name="Lindquist E.A."/>
            <person name="Grimwood J."/>
            <person name="Barry K."/>
            <person name="Rokhsar D.S."/>
            <person name="Schmutz J."/>
            <person name="Stiller J.W."/>
            <person name="Grossman A.R."/>
            <person name="Prochnik S.E."/>
        </authorList>
    </citation>
    <scope>NUCLEOTIDE SEQUENCE [LARGE SCALE GENOMIC DNA]</scope>
    <source>
        <strain evidence="3">4086291</strain>
    </source>
</reference>
<dbReference type="OrthoDB" id="432234at2759"/>
<dbReference type="GO" id="GO:0016887">
    <property type="term" value="F:ATP hydrolysis activity"/>
    <property type="evidence" value="ECO:0007669"/>
    <property type="project" value="RHEA"/>
</dbReference>
<organism evidence="3 4">
    <name type="scientific">Porphyra umbilicalis</name>
    <name type="common">Purple laver</name>
    <name type="synonym">Red alga</name>
    <dbReference type="NCBI Taxonomy" id="2786"/>
    <lineage>
        <taxon>Eukaryota</taxon>
        <taxon>Rhodophyta</taxon>
        <taxon>Bangiophyceae</taxon>
        <taxon>Bangiales</taxon>
        <taxon>Bangiaceae</taxon>
        <taxon>Porphyra</taxon>
    </lineage>
</organism>
<sequence length="446" mass="48168">MTDPSPSLDASQLQVARYVLGGRNVAAVGAAGCGKSTLLALIVSVARQRWGPDAVVVLAWAGSAAQLVGGQTVASLLHVSVGDVSKERILSRILANPQARGTIAAARLVVIDEAPTIPGRWFDRLEYVFRRVAAPAMQCRPFGGRVVFAAGDPLQLPAFKVTDTSTPKGAYMERAWDDTFFSTHGVVVELVGQHRQAEGDPLLSILARLRLGVCSDEDVALLNSTWTDEVEEWSDYQHLRSRGCDAQDYNQKRLAALDGATGTFSCRDEVPQPEQTLPVGPHTCSVPDLHLAAASLVTVKVGARVVCTMSFGAVKTGAHGLVVSFVDGVSVCCKFDGVQEPVDMPFVKFSVMDDDERELGCRWQVPVLLSWAVTVSRAQGMTIRKVAVDFSCTTWTLDGLVYAALSRAVSLSCLRVRGLTKEHVKVSQNALAWYERARSELVFRGL</sequence>
<keyword evidence="1" id="KW-0227">DNA damage</keyword>
<dbReference type="InterPro" id="IPR051055">
    <property type="entry name" value="PIF1_helicase"/>
</dbReference>
<dbReference type="PANTHER" id="PTHR47642:SF5">
    <property type="entry name" value="ATP-DEPENDENT DNA HELICASE"/>
    <property type="match status" value="1"/>
</dbReference>
<proteinExistence type="inferred from homology"/>
<evidence type="ECO:0000259" key="2">
    <source>
        <dbReference type="Pfam" id="PF05970"/>
    </source>
</evidence>
<dbReference type="GO" id="GO:0000723">
    <property type="term" value="P:telomere maintenance"/>
    <property type="evidence" value="ECO:0007669"/>
    <property type="project" value="InterPro"/>
</dbReference>
<dbReference type="InterPro" id="IPR027417">
    <property type="entry name" value="P-loop_NTPase"/>
</dbReference>
<dbReference type="GO" id="GO:0005524">
    <property type="term" value="F:ATP binding"/>
    <property type="evidence" value="ECO:0007669"/>
    <property type="project" value="UniProtKB-KW"/>
</dbReference>
<dbReference type="PANTHER" id="PTHR47642">
    <property type="entry name" value="ATP-DEPENDENT DNA HELICASE"/>
    <property type="match status" value="1"/>
</dbReference>
<dbReference type="EC" id="5.6.2.3" evidence="1"/>
<dbReference type="EMBL" id="KV919051">
    <property type="protein sequence ID" value="OSX72582.1"/>
    <property type="molecule type" value="Genomic_DNA"/>
</dbReference>
<evidence type="ECO:0000313" key="4">
    <source>
        <dbReference type="Proteomes" id="UP000218209"/>
    </source>
</evidence>
<evidence type="ECO:0000256" key="1">
    <source>
        <dbReference type="RuleBase" id="RU363044"/>
    </source>
</evidence>
<keyword evidence="1" id="KW-0234">DNA repair</keyword>
<keyword evidence="1" id="KW-0067">ATP-binding</keyword>
<dbReference type="SUPFAM" id="SSF52540">
    <property type="entry name" value="P-loop containing nucleoside triphosphate hydrolases"/>
    <property type="match status" value="2"/>
</dbReference>
<protein>
    <recommendedName>
        <fullName evidence="1">ATP-dependent DNA helicase</fullName>
        <ecNumber evidence="1">5.6.2.3</ecNumber>
    </recommendedName>
</protein>
<keyword evidence="4" id="KW-1185">Reference proteome</keyword>
<keyword evidence="1" id="KW-0378">Hydrolase</keyword>
<name>A0A1X6NVG7_PORUM</name>
<dbReference type="GO" id="GO:0006310">
    <property type="term" value="P:DNA recombination"/>
    <property type="evidence" value="ECO:0007669"/>
    <property type="project" value="UniProtKB-KW"/>
</dbReference>
<comment type="catalytic activity">
    <reaction evidence="1">
        <text>ATP + H2O = ADP + phosphate + H(+)</text>
        <dbReference type="Rhea" id="RHEA:13065"/>
        <dbReference type="ChEBI" id="CHEBI:15377"/>
        <dbReference type="ChEBI" id="CHEBI:15378"/>
        <dbReference type="ChEBI" id="CHEBI:30616"/>
        <dbReference type="ChEBI" id="CHEBI:43474"/>
        <dbReference type="ChEBI" id="CHEBI:456216"/>
        <dbReference type="EC" id="5.6.2.3"/>
    </reaction>
</comment>